<evidence type="ECO:0000313" key="2">
    <source>
        <dbReference type="Proteomes" id="UP000055024"/>
    </source>
</evidence>
<protein>
    <submittedName>
        <fullName evidence="1">Uncharacterized protein</fullName>
    </submittedName>
</protein>
<sequence>MSIRFNDEAQLILFNFFTLSNSVLCLSDRAISYDCFYKHGNGHHITICCRLSLFGKAVIQIDFYQSLLLTADNGIKTLLQQTFRPPV</sequence>
<keyword evidence="2" id="KW-1185">Reference proteome</keyword>
<reference evidence="1 2" key="1">
    <citation type="submission" date="2015-01" db="EMBL/GenBank/DDBJ databases">
        <title>Evolution of Trichinella species and genotypes.</title>
        <authorList>
            <person name="Korhonen P.K."/>
            <person name="Edoardo P."/>
            <person name="Giuseppe L.R."/>
            <person name="Gasser R.B."/>
        </authorList>
    </citation>
    <scope>NUCLEOTIDE SEQUENCE [LARGE SCALE GENOMIC DNA]</scope>
    <source>
        <strain evidence="1">ISS1029</strain>
    </source>
</reference>
<accession>A0A0V1H281</accession>
<proteinExistence type="predicted"/>
<dbReference type="EMBL" id="JYDP01000157">
    <property type="protein sequence ID" value="KRZ04712.1"/>
    <property type="molecule type" value="Genomic_DNA"/>
</dbReference>
<gene>
    <name evidence="1" type="ORF">T11_1013</name>
</gene>
<dbReference type="AlphaFoldDB" id="A0A0V1H281"/>
<organism evidence="1 2">
    <name type="scientific">Trichinella zimbabwensis</name>
    <dbReference type="NCBI Taxonomy" id="268475"/>
    <lineage>
        <taxon>Eukaryota</taxon>
        <taxon>Metazoa</taxon>
        <taxon>Ecdysozoa</taxon>
        <taxon>Nematoda</taxon>
        <taxon>Enoplea</taxon>
        <taxon>Dorylaimia</taxon>
        <taxon>Trichinellida</taxon>
        <taxon>Trichinellidae</taxon>
        <taxon>Trichinella</taxon>
    </lineage>
</organism>
<dbReference type="Proteomes" id="UP000055024">
    <property type="component" value="Unassembled WGS sequence"/>
</dbReference>
<evidence type="ECO:0000313" key="1">
    <source>
        <dbReference type="EMBL" id="KRZ04712.1"/>
    </source>
</evidence>
<comment type="caution">
    <text evidence="1">The sequence shown here is derived from an EMBL/GenBank/DDBJ whole genome shotgun (WGS) entry which is preliminary data.</text>
</comment>
<name>A0A0V1H281_9BILA</name>